<dbReference type="EMBL" id="FQUS01000010">
    <property type="protein sequence ID" value="SHF56435.1"/>
    <property type="molecule type" value="Genomic_DNA"/>
</dbReference>
<evidence type="ECO:0000259" key="2">
    <source>
        <dbReference type="Pfam" id="PF10111"/>
    </source>
</evidence>
<dbReference type="InterPro" id="IPR001173">
    <property type="entry name" value="Glyco_trans_2-like"/>
</dbReference>
<keyword evidence="3" id="KW-0808">Transferase</keyword>
<dbReference type="PANTHER" id="PTHR43685">
    <property type="entry name" value="GLYCOSYLTRANSFERASE"/>
    <property type="match status" value="1"/>
</dbReference>
<dbReference type="STRING" id="1194090.SAMN05443144_11041"/>
<keyword evidence="4" id="KW-1185">Reference proteome</keyword>
<sequence>MNEKPLVSAIVTTHNRPALLPRALDSVAVQSYPRIELVVVDDGSEEDVSPVVEAYREAVPVRLLRNRKPEGACRARNRGIEAASGGFVAGLDDDDAWTEQRVEKLMEAYSDNYAFVTSDVRMVYEKKAPVWRKPAEISLDDLLYSNYVGNQGLIRKDRLLAVGGFDETLEAAQDYDLWIRLAEQFGPVKNVREPLQDIHMEHSGERISNPRDQLRGYLKFYQKHKPKMNRNQRKYQLYNIRKATGKVAGLADLIGWVPPHRWWKEVKSLVAGEMLE</sequence>
<protein>
    <submittedName>
        <fullName evidence="3">Glycosyl transferase family 2</fullName>
    </submittedName>
</protein>
<dbReference type="SUPFAM" id="SSF53448">
    <property type="entry name" value="Nucleotide-diphospho-sugar transferases"/>
    <property type="match status" value="1"/>
</dbReference>
<gene>
    <name evidence="3" type="ORF">SAMN05443144_11041</name>
</gene>
<evidence type="ECO:0000313" key="4">
    <source>
        <dbReference type="Proteomes" id="UP000184041"/>
    </source>
</evidence>
<dbReference type="RefSeq" id="WP_139240275.1">
    <property type="nucleotide sequence ID" value="NZ_FQUS01000010.1"/>
</dbReference>
<organism evidence="3 4">
    <name type="scientific">Fodinibius roseus</name>
    <dbReference type="NCBI Taxonomy" id="1194090"/>
    <lineage>
        <taxon>Bacteria</taxon>
        <taxon>Pseudomonadati</taxon>
        <taxon>Balneolota</taxon>
        <taxon>Balneolia</taxon>
        <taxon>Balneolales</taxon>
        <taxon>Balneolaceae</taxon>
        <taxon>Fodinibius</taxon>
    </lineage>
</organism>
<dbReference type="Gene3D" id="3.90.550.10">
    <property type="entry name" value="Spore Coat Polysaccharide Biosynthesis Protein SpsA, Chain A"/>
    <property type="match status" value="1"/>
</dbReference>
<dbReference type="AlphaFoldDB" id="A0A1M5CNU6"/>
<dbReference type="Proteomes" id="UP000184041">
    <property type="component" value="Unassembled WGS sequence"/>
</dbReference>
<name>A0A1M5CNU6_9BACT</name>
<dbReference type="InterPro" id="IPR050834">
    <property type="entry name" value="Glycosyltransf_2"/>
</dbReference>
<accession>A0A1M5CNU6</accession>
<dbReference type="InterPro" id="IPR019290">
    <property type="entry name" value="GlycosylTrfase-like_prok"/>
</dbReference>
<dbReference type="GO" id="GO:0016740">
    <property type="term" value="F:transferase activity"/>
    <property type="evidence" value="ECO:0007669"/>
    <property type="project" value="UniProtKB-KW"/>
</dbReference>
<evidence type="ECO:0000313" key="3">
    <source>
        <dbReference type="EMBL" id="SHF56435.1"/>
    </source>
</evidence>
<feature type="domain" description="Glycosyltransferase 2-like prokaryotic type" evidence="2">
    <location>
        <begin position="149"/>
        <end position="241"/>
    </location>
</feature>
<dbReference type="OrthoDB" id="597270at2"/>
<dbReference type="Pfam" id="PF10111">
    <property type="entry name" value="Glyco_tranf_2_2"/>
    <property type="match status" value="1"/>
</dbReference>
<reference evidence="3 4" key="1">
    <citation type="submission" date="2016-11" db="EMBL/GenBank/DDBJ databases">
        <authorList>
            <person name="Jaros S."/>
            <person name="Januszkiewicz K."/>
            <person name="Wedrychowicz H."/>
        </authorList>
    </citation>
    <scope>NUCLEOTIDE SEQUENCE [LARGE SCALE GENOMIC DNA]</scope>
    <source>
        <strain evidence="3 4">DSM 21986</strain>
    </source>
</reference>
<dbReference type="Pfam" id="PF00535">
    <property type="entry name" value="Glycos_transf_2"/>
    <property type="match status" value="1"/>
</dbReference>
<feature type="domain" description="Glycosyltransferase 2-like" evidence="1">
    <location>
        <begin position="8"/>
        <end position="136"/>
    </location>
</feature>
<proteinExistence type="predicted"/>
<evidence type="ECO:0000259" key="1">
    <source>
        <dbReference type="Pfam" id="PF00535"/>
    </source>
</evidence>
<dbReference type="InterPro" id="IPR029044">
    <property type="entry name" value="Nucleotide-diphossugar_trans"/>
</dbReference>
<dbReference type="PANTHER" id="PTHR43685:SF2">
    <property type="entry name" value="GLYCOSYLTRANSFERASE 2-LIKE DOMAIN-CONTAINING PROTEIN"/>
    <property type="match status" value="1"/>
</dbReference>